<keyword evidence="1" id="KW-0812">Transmembrane</keyword>
<sequence>MLFLGAYLIISVVQSKLIRVNEWQDISIGIHPTEEDALVEFHLFAKCERFSALFTTENSETTKFSFLFYDTTLRKVDIESVEENKVDIPETPEIFGTCREKNRKILRIRMKTSNDTITFKIDDQLVRRPYDSRKESIKVLVPQNVACCLIRALYLSSSDMKEYSSTTPEFNLGTLERNHVSTTTQDALSDTFISTLEKTLTTAATTTSSHISTSSDNNPITSPATFTVTNMWSKFALGKIPAVTNSTLKPETSWTHAVNKQWSITFVLCSIAVCSIMLFLAVFGTFTVFYLMSKPSGGKSPYAVGA</sequence>
<feature type="chain" id="PRO_5035841098" description="Galectin" evidence="2">
    <location>
        <begin position="16"/>
        <end position="306"/>
    </location>
</feature>
<reference evidence="4" key="1">
    <citation type="submission" date="2010-08" db="EMBL/GenBank/DDBJ databases">
        <authorList>
            <consortium name="Caenorhabditis japonica Sequencing Consortium"/>
            <person name="Wilson R.K."/>
        </authorList>
    </citation>
    <scope>NUCLEOTIDE SEQUENCE [LARGE SCALE GENOMIC DNA]</scope>
    <source>
        <strain evidence="4">DF5081</strain>
    </source>
</reference>
<evidence type="ECO:0000313" key="3">
    <source>
        <dbReference type="EnsemblMetazoa" id="CJA08412.1"/>
    </source>
</evidence>
<evidence type="ECO:0000256" key="1">
    <source>
        <dbReference type="SAM" id="Phobius"/>
    </source>
</evidence>
<reference evidence="3" key="2">
    <citation type="submission" date="2022-06" db="UniProtKB">
        <authorList>
            <consortium name="EnsemblMetazoa"/>
        </authorList>
    </citation>
    <scope>IDENTIFICATION</scope>
    <source>
        <strain evidence="3">DF5081</strain>
    </source>
</reference>
<dbReference type="AlphaFoldDB" id="A0A8R1DPA2"/>
<protein>
    <recommendedName>
        <fullName evidence="5">Galectin</fullName>
    </recommendedName>
</protein>
<dbReference type="Proteomes" id="UP000005237">
    <property type="component" value="Unassembled WGS sequence"/>
</dbReference>
<keyword evidence="1" id="KW-1133">Transmembrane helix</keyword>
<feature type="transmembrane region" description="Helical" evidence="1">
    <location>
        <begin position="262"/>
        <end position="291"/>
    </location>
</feature>
<evidence type="ECO:0000313" key="4">
    <source>
        <dbReference type="Proteomes" id="UP000005237"/>
    </source>
</evidence>
<name>A0A8R1DPA2_CAEJA</name>
<dbReference type="EnsemblMetazoa" id="CJA08412.1">
    <property type="protein sequence ID" value="CJA08412.1"/>
    <property type="gene ID" value="WBGene00127616"/>
</dbReference>
<keyword evidence="2" id="KW-0732">Signal</keyword>
<keyword evidence="4" id="KW-1185">Reference proteome</keyword>
<organism evidence="3 4">
    <name type="scientific">Caenorhabditis japonica</name>
    <dbReference type="NCBI Taxonomy" id="281687"/>
    <lineage>
        <taxon>Eukaryota</taxon>
        <taxon>Metazoa</taxon>
        <taxon>Ecdysozoa</taxon>
        <taxon>Nematoda</taxon>
        <taxon>Chromadorea</taxon>
        <taxon>Rhabditida</taxon>
        <taxon>Rhabditina</taxon>
        <taxon>Rhabditomorpha</taxon>
        <taxon>Rhabditoidea</taxon>
        <taxon>Rhabditidae</taxon>
        <taxon>Peloderinae</taxon>
        <taxon>Caenorhabditis</taxon>
    </lineage>
</organism>
<feature type="signal peptide" evidence="2">
    <location>
        <begin position="1"/>
        <end position="15"/>
    </location>
</feature>
<accession>A0A8R1DPA2</accession>
<keyword evidence="1" id="KW-0472">Membrane</keyword>
<evidence type="ECO:0008006" key="5">
    <source>
        <dbReference type="Google" id="ProtNLM"/>
    </source>
</evidence>
<evidence type="ECO:0000256" key="2">
    <source>
        <dbReference type="SAM" id="SignalP"/>
    </source>
</evidence>
<proteinExistence type="predicted"/>